<gene>
    <name evidence="2" type="ORF">SAMN05216361_0481</name>
</gene>
<dbReference type="Pfam" id="PF03572">
    <property type="entry name" value="Peptidase_S41"/>
    <property type="match status" value="1"/>
</dbReference>
<dbReference type="AlphaFoldDB" id="A0A1M5EPU7"/>
<dbReference type="SUPFAM" id="SSF52096">
    <property type="entry name" value="ClpP/crotonase"/>
    <property type="match status" value="1"/>
</dbReference>
<evidence type="ECO:0000313" key="2">
    <source>
        <dbReference type="EMBL" id="SHF81131.1"/>
    </source>
</evidence>
<proteinExistence type="predicted"/>
<keyword evidence="3" id="KW-1185">Reference proteome</keyword>
<dbReference type="GO" id="GO:0008236">
    <property type="term" value="F:serine-type peptidase activity"/>
    <property type="evidence" value="ECO:0007669"/>
    <property type="project" value="InterPro"/>
</dbReference>
<evidence type="ECO:0000313" key="3">
    <source>
        <dbReference type="Proteomes" id="UP000184520"/>
    </source>
</evidence>
<accession>A0A1M5EPU7</accession>
<dbReference type="Proteomes" id="UP000184520">
    <property type="component" value="Unassembled WGS sequence"/>
</dbReference>
<sequence>MTFTPKKRFVAQRIAINLKQCLLAGLLFSPFSYSTTLSDAILTKIDTHYIEPGLANELKSHFPDISDIQDQAAVADILTEYLTRFDKHFTVEYLSPETPAHVAKAPSWFERLEQDEYGFTHYDVIESNIGYVNFWGFAQLTRESRLKVQNVMNTFTHAEGLIIDLRQNGGGSGEMVSWLSSYFLNGRVHMNSFYTRTSNSWHHFYTSEDIDNDHLETIPLYILTSHETFSAAEEFAYNLQQLNRATIVGETSKGGANPWRWFTIPGYDYRIGIPTRKAINPITHSNWEGVGVAPDIQVSEDVALETAISLLREKLAGNK</sequence>
<dbReference type="PANTHER" id="PTHR11261">
    <property type="entry name" value="INTERPHOTORECEPTOR RETINOID-BINDING PROTEIN"/>
    <property type="match status" value="1"/>
</dbReference>
<reference evidence="3" key="1">
    <citation type="submission" date="2016-11" db="EMBL/GenBank/DDBJ databases">
        <authorList>
            <person name="Varghese N."/>
            <person name="Submissions S."/>
        </authorList>
    </citation>
    <scope>NUCLEOTIDE SEQUENCE [LARGE SCALE GENOMIC DNA]</scope>
    <source>
        <strain evidence="3">CGMCC 1.8995</strain>
    </source>
</reference>
<protein>
    <submittedName>
        <fullName evidence="2">Peptidase family S41</fullName>
    </submittedName>
</protein>
<dbReference type="STRING" id="634436.SAMN05216361_0481"/>
<evidence type="ECO:0000259" key="1">
    <source>
        <dbReference type="SMART" id="SM00245"/>
    </source>
</evidence>
<name>A0A1M5EPU7_9ALTE</name>
<dbReference type="Gene3D" id="3.30.750.44">
    <property type="match status" value="1"/>
</dbReference>
<dbReference type="Gene3D" id="3.90.226.10">
    <property type="entry name" value="2-enoyl-CoA Hydratase, Chain A, domain 1"/>
    <property type="match status" value="1"/>
</dbReference>
<dbReference type="RefSeq" id="WP_073317245.1">
    <property type="nucleotide sequence ID" value="NZ_FQWD01000001.1"/>
</dbReference>
<dbReference type="SMART" id="SM00245">
    <property type="entry name" value="TSPc"/>
    <property type="match status" value="1"/>
</dbReference>
<dbReference type="OrthoDB" id="9758793at2"/>
<dbReference type="GO" id="GO:0006508">
    <property type="term" value="P:proteolysis"/>
    <property type="evidence" value="ECO:0007669"/>
    <property type="project" value="InterPro"/>
</dbReference>
<dbReference type="CDD" id="cd07563">
    <property type="entry name" value="Peptidase_S41_IRBP"/>
    <property type="match status" value="1"/>
</dbReference>
<dbReference type="InterPro" id="IPR005151">
    <property type="entry name" value="Tail-specific_protease"/>
</dbReference>
<dbReference type="PANTHER" id="PTHR11261:SF3">
    <property type="entry name" value="RETINOL-BINDING PROTEIN 3"/>
    <property type="match status" value="1"/>
</dbReference>
<feature type="domain" description="Tail specific protease" evidence="1">
    <location>
        <begin position="95"/>
        <end position="299"/>
    </location>
</feature>
<organism evidence="2 3">
    <name type="scientific">Marisediminitalea aggregata</name>
    <dbReference type="NCBI Taxonomy" id="634436"/>
    <lineage>
        <taxon>Bacteria</taxon>
        <taxon>Pseudomonadati</taxon>
        <taxon>Pseudomonadota</taxon>
        <taxon>Gammaproteobacteria</taxon>
        <taxon>Alteromonadales</taxon>
        <taxon>Alteromonadaceae</taxon>
        <taxon>Marisediminitalea</taxon>
    </lineage>
</organism>
<dbReference type="InterPro" id="IPR029045">
    <property type="entry name" value="ClpP/crotonase-like_dom_sf"/>
</dbReference>
<dbReference type="EMBL" id="FQWD01000001">
    <property type="protein sequence ID" value="SHF81131.1"/>
    <property type="molecule type" value="Genomic_DNA"/>
</dbReference>